<sequence>MATVFKCSIFSILKLQKFHGNIPNQEFLRNAWYYSRRQDFILLPNLGIRKSHKVTPAFNSAITNYILICAIVTIAIILIGTIVETRIPYPLRASCLVKWNFGEPCLFVIQKLRSQIIQWSNEKSCGSKCSYKFYDFPPFPNDTIRAVHISIERDAIDDINIVLAHAPRNHCSALAESTAENWYTMFDNGRNYCNLYDLIMGAGYYFTVDFSEDTNDKICTQYEMAKCD</sequence>
<keyword evidence="2" id="KW-1185">Reference proteome</keyword>
<reference evidence="1" key="1">
    <citation type="submission" date="2023-04" db="EMBL/GenBank/DDBJ databases">
        <title>A chromosome-level genome assembly of the parasitoid wasp Eretmocerus hayati.</title>
        <authorList>
            <person name="Zhong Y."/>
            <person name="Liu S."/>
            <person name="Liu Y."/>
        </authorList>
    </citation>
    <scope>NUCLEOTIDE SEQUENCE</scope>
    <source>
        <strain evidence="1">ZJU_SS_LIU_2023</strain>
    </source>
</reference>
<comment type="caution">
    <text evidence="1">The sequence shown here is derived from an EMBL/GenBank/DDBJ whole genome shotgun (WGS) entry which is preliminary data.</text>
</comment>
<organism evidence="1 2">
    <name type="scientific">Eretmocerus hayati</name>
    <dbReference type="NCBI Taxonomy" id="131215"/>
    <lineage>
        <taxon>Eukaryota</taxon>
        <taxon>Metazoa</taxon>
        <taxon>Ecdysozoa</taxon>
        <taxon>Arthropoda</taxon>
        <taxon>Hexapoda</taxon>
        <taxon>Insecta</taxon>
        <taxon>Pterygota</taxon>
        <taxon>Neoptera</taxon>
        <taxon>Endopterygota</taxon>
        <taxon>Hymenoptera</taxon>
        <taxon>Apocrita</taxon>
        <taxon>Proctotrupomorpha</taxon>
        <taxon>Chalcidoidea</taxon>
        <taxon>Aphelinidae</taxon>
        <taxon>Aphelininae</taxon>
        <taxon>Eretmocerus</taxon>
    </lineage>
</organism>
<protein>
    <submittedName>
        <fullName evidence="1">Uncharacterized protein</fullName>
    </submittedName>
</protein>
<evidence type="ECO:0000313" key="2">
    <source>
        <dbReference type="Proteomes" id="UP001239111"/>
    </source>
</evidence>
<name>A0ACC2PYY9_9HYME</name>
<dbReference type="Proteomes" id="UP001239111">
    <property type="component" value="Chromosome 1"/>
</dbReference>
<accession>A0ACC2PYY9</accession>
<gene>
    <name evidence="1" type="ORF">QAD02_023669</name>
</gene>
<evidence type="ECO:0000313" key="1">
    <source>
        <dbReference type="EMBL" id="KAJ8687874.1"/>
    </source>
</evidence>
<dbReference type="EMBL" id="CM056741">
    <property type="protein sequence ID" value="KAJ8687874.1"/>
    <property type="molecule type" value="Genomic_DNA"/>
</dbReference>
<proteinExistence type="predicted"/>